<proteinExistence type="predicted"/>
<gene>
    <name evidence="3" type="ORF">Asi02nite_03390</name>
</gene>
<evidence type="ECO:0000313" key="4">
    <source>
        <dbReference type="Proteomes" id="UP000604117"/>
    </source>
</evidence>
<feature type="compositionally biased region" description="Low complexity" evidence="1">
    <location>
        <begin position="49"/>
        <end position="64"/>
    </location>
</feature>
<organism evidence="3 4">
    <name type="scientific">Asanoa siamensis</name>
    <dbReference type="NCBI Taxonomy" id="926357"/>
    <lineage>
        <taxon>Bacteria</taxon>
        <taxon>Bacillati</taxon>
        <taxon>Actinomycetota</taxon>
        <taxon>Actinomycetes</taxon>
        <taxon>Micromonosporales</taxon>
        <taxon>Micromonosporaceae</taxon>
        <taxon>Asanoa</taxon>
    </lineage>
</organism>
<reference evidence="3 4" key="1">
    <citation type="submission" date="2021-01" db="EMBL/GenBank/DDBJ databases">
        <title>Whole genome shotgun sequence of Asanoa siamensis NBRC 107932.</title>
        <authorList>
            <person name="Komaki H."/>
            <person name="Tamura T."/>
        </authorList>
    </citation>
    <scope>NUCLEOTIDE SEQUENCE [LARGE SCALE GENOMIC DNA]</scope>
    <source>
        <strain evidence="3 4">NBRC 107932</strain>
    </source>
</reference>
<sequence length="229" mass="23213">MKRLGTVVTLVVGLAAGAGLFAANNALTVVEPVAAAAEVAAPAPPPASPTASPTAAAPTTQPPADRAVTPPPARAQAQEKVTVTWGGSTRGGAASIAIAVKEGVAVAYVCDGNRIEAWFQGTAVDEKLALTGKNGKITGTFDEKRAEGTVTVGRQSFTFDIGAVRKPSGLYRATAQVRNAQVRGGWIVVEGRQVGILQIDGVAQPAPALDLTTGSVEVNGERLVPEALS</sequence>
<evidence type="ECO:0000256" key="2">
    <source>
        <dbReference type="SAM" id="SignalP"/>
    </source>
</evidence>
<feature type="region of interest" description="Disordered" evidence="1">
    <location>
        <begin position="41"/>
        <end position="76"/>
    </location>
</feature>
<evidence type="ECO:0000256" key="1">
    <source>
        <dbReference type="SAM" id="MobiDB-lite"/>
    </source>
</evidence>
<dbReference type="RefSeq" id="WP_203710298.1">
    <property type="nucleotide sequence ID" value="NZ_BONE01000002.1"/>
</dbReference>
<feature type="signal peptide" evidence="2">
    <location>
        <begin position="1"/>
        <end position="22"/>
    </location>
</feature>
<evidence type="ECO:0008006" key="5">
    <source>
        <dbReference type="Google" id="ProtNLM"/>
    </source>
</evidence>
<keyword evidence="4" id="KW-1185">Reference proteome</keyword>
<feature type="chain" id="PRO_5046299644" description="Serine/threonine protein kinase" evidence="2">
    <location>
        <begin position="23"/>
        <end position="229"/>
    </location>
</feature>
<dbReference type="EMBL" id="BONE01000002">
    <property type="protein sequence ID" value="GIF70821.1"/>
    <property type="molecule type" value="Genomic_DNA"/>
</dbReference>
<comment type="caution">
    <text evidence="3">The sequence shown here is derived from an EMBL/GenBank/DDBJ whole genome shotgun (WGS) entry which is preliminary data.</text>
</comment>
<accession>A0ABQ4CHP4</accession>
<dbReference type="Proteomes" id="UP000604117">
    <property type="component" value="Unassembled WGS sequence"/>
</dbReference>
<keyword evidence="2" id="KW-0732">Signal</keyword>
<protein>
    <recommendedName>
        <fullName evidence="5">Serine/threonine protein kinase</fullName>
    </recommendedName>
</protein>
<evidence type="ECO:0000313" key="3">
    <source>
        <dbReference type="EMBL" id="GIF70821.1"/>
    </source>
</evidence>
<name>A0ABQ4CHP4_9ACTN</name>